<protein>
    <submittedName>
        <fullName evidence="1">Uncharacterized protein</fullName>
    </submittedName>
</protein>
<dbReference type="AlphaFoldDB" id="A0A834WBK1"/>
<proteinExistence type="predicted"/>
<name>A0A834WBK1_9FABA</name>
<reference evidence="1" key="1">
    <citation type="submission" date="2020-09" db="EMBL/GenBank/DDBJ databases">
        <title>Genome-Enabled Discovery of Anthraquinone Biosynthesis in Senna tora.</title>
        <authorList>
            <person name="Kang S.-H."/>
            <person name="Pandey R.P."/>
            <person name="Lee C.-M."/>
            <person name="Sim J.-S."/>
            <person name="Jeong J.-T."/>
            <person name="Choi B.-S."/>
            <person name="Jung M."/>
            <person name="Ginzburg D."/>
            <person name="Zhao K."/>
            <person name="Won S.Y."/>
            <person name="Oh T.-J."/>
            <person name="Yu Y."/>
            <person name="Kim N.-H."/>
            <person name="Lee O.R."/>
            <person name="Lee T.-H."/>
            <person name="Bashyal P."/>
            <person name="Kim T.-S."/>
            <person name="Lee W.-H."/>
            <person name="Kawkins C."/>
            <person name="Kim C.-K."/>
            <person name="Kim J.S."/>
            <person name="Ahn B.O."/>
            <person name="Rhee S.Y."/>
            <person name="Sohng J.K."/>
        </authorList>
    </citation>
    <scope>NUCLEOTIDE SEQUENCE</scope>
    <source>
        <tissue evidence="1">Leaf</tissue>
    </source>
</reference>
<dbReference type="EMBL" id="JAAIUW010000009">
    <property type="protein sequence ID" value="KAF7815208.1"/>
    <property type="molecule type" value="Genomic_DNA"/>
</dbReference>
<keyword evidence="2" id="KW-1185">Reference proteome</keyword>
<organism evidence="1 2">
    <name type="scientific">Senna tora</name>
    <dbReference type="NCBI Taxonomy" id="362788"/>
    <lineage>
        <taxon>Eukaryota</taxon>
        <taxon>Viridiplantae</taxon>
        <taxon>Streptophyta</taxon>
        <taxon>Embryophyta</taxon>
        <taxon>Tracheophyta</taxon>
        <taxon>Spermatophyta</taxon>
        <taxon>Magnoliopsida</taxon>
        <taxon>eudicotyledons</taxon>
        <taxon>Gunneridae</taxon>
        <taxon>Pentapetalae</taxon>
        <taxon>rosids</taxon>
        <taxon>fabids</taxon>
        <taxon>Fabales</taxon>
        <taxon>Fabaceae</taxon>
        <taxon>Caesalpinioideae</taxon>
        <taxon>Cassia clade</taxon>
        <taxon>Senna</taxon>
    </lineage>
</organism>
<evidence type="ECO:0000313" key="1">
    <source>
        <dbReference type="EMBL" id="KAF7815208.1"/>
    </source>
</evidence>
<gene>
    <name evidence="1" type="ORF">G2W53_029177</name>
</gene>
<dbReference type="Proteomes" id="UP000634136">
    <property type="component" value="Unassembled WGS sequence"/>
</dbReference>
<evidence type="ECO:0000313" key="2">
    <source>
        <dbReference type="Proteomes" id="UP000634136"/>
    </source>
</evidence>
<sequence length="45" mass="5061">MDYKLSFDIIITGVSNRHPNVTLVNDEIKSMQGRDWDLRLPAGSG</sequence>
<comment type="caution">
    <text evidence="1">The sequence shown here is derived from an EMBL/GenBank/DDBJ whole genome shotgun (WGS) entry which is preliminary data.</text>
</comment>
<accession>A0A834WBK1</accession>